<evidence type="ECO:0000313" key="2">
    <source>
        <dbReference type="EMBL" id="MCX5617775.1"/>
    </source>
</evidence>
<evidence type="ECO:0000313" key="3">
    <source>
        <dbReference type="Proteomes" id="UP001165576"/>
    </source>
</evidence>
<keyword evidence="1" id="KW-0812">Transmembrane</keyword>
<keyword evidence="3" id="KW-1185">Reference proteome</keyword>
<organism evidence="2 3">
    <name type="scientific">Bombella pluederhausensis</name>
    <dbReference type="NCBI Taxonomy" id="2967336"/>
    <lineage>
        <taxon>Bacteria</taxon>
        <taxon>Pseudomonadati</taxon>
        <taxon>Pseudomonadota</taxon>
        <taxon>Alphaproteobacteria</taxon>
        <taxon>Acetobacterales</taxon>
        <taxon>Acetobacteraceae</taxon>
        <taxon>Bombella</taxon>
    </lineage>
</organism>
<dbReference type="EMBL" id="JANIDY010000001">
    <property type="protein sequence ID" value="MCX5617775.1"/>
    <property type="molecule type" value="Genomic_DNA"/>
</dbReference>
<reference evidence="2" key="1">
    <citation type="submission" date="2022-07" db="EMBL/GenBank/DDBJ databases">
        <title>Bombella genomes.</title>
        <authorList>
            <person name="Harer L."/>
            <person name="Styblova S."/>
            <person name="Ehrmann M."/>
        </authorList>
    </citation>
    <scope>NUCLEOTIDE SEQUENCE</scope>
    <source>
        <strain evidence="2">TMW 2.2543</strain>
    </source>
</reference>
<dbReference type="Proteomes" id="UP001165576">
    <property type="component" value="Unassembled WGS sequence"/>
</dbReference>
<proteinExistence type="predicted"/>
<sequence>MADDLIQEVADEERLLRLRAVALRLGGALVAVLVLAGVAGGIWGWQEHRLHVAQAQASGRYFEAIRLLGGVDGSPPATGETRQKATSILDELAQSAPQGVRGYAAMYLAELKTQDHDGQTALKLWQQVADDKGSDGSLRMMAQYRILNARMGTAPKDELRRGYQALVQAGGSWAPLAKEGLAVLALSGDVTPAERADARKLLLEIQTSPDSTDDLRRRAGMLLETLGDAG</sequence>
<accession>A0ABT3WHT0</accession>
<keyword evidence="1" id="KW-0472">Membrane</keyword>
<protein>
    <submittedName>
        <fullName evidence="2">Tetratricopeptide repeat protein</fullName>
    </submittedName>
</protein>
<evidence type="ECO:0000256" key="1">
    <source>
        <dbReference type="SAM" id="Phobius"/>
    </source>
</evidence>
<dbReference type="RefSeq" id="WP_266116241.1">
    <property type="nucleotide sequence ID" value="NZ_JANIDY010000001.1"/>
</dbReference>
<comment type="caution">
    <text evidence="2">The sequence shown here is derived from an EMBL/GenBank/DDBJ whole genome shotgun (WGS) entry which is preliminary data.</text>
</comment>
<gene>
    <name evidence="2" type="ORF">NQF86_03680</name>
</gene>
<feature type="transmembrane region" description="Helical" evidence="1">
    <location>
        <begin position="21"/>
        <end position="45"/>
    </location>
</feature>
<name>A0ABT3WHT0_9PROT</name>
<keyword evidence="1" id="KW-1133">Transmembrane helix</keyword>